<keyword evidence="5" id="KW-0547">Nucleotide-binding</keyword>
<feature type="binding site" evidence="5">
    <location>
        <position position="221"/>
    </location>
    <ligand>
        <name>NAD(+)</name>
        <dbReference type="ChEBI" id="CHEBI:57540"/>
    </ligand>
</feature>
<dbReference type="PROSITE" id="PS00074">
    <property type="entry name" value="GLFV_DEHYDROGENASE"/>
    <property type="match status" value="1"/>
</dbReference>
<dbReference type="SUPFAM" id="SSF53223">
    <property type="entry name" value="Aminoacid dehydrogenase-like, N-terminal domain"/>
    <property type="match status" value="1"/>
</dbReference>
<sequence>MSEHLDSFAMAQQQLAAVAERINLDPNVHEVLKSPKRELTVHFPVSMRDGSIKMFTGYRVHHNLTRGPAKGGIRFHPETDISEVKALAFWMTIKCAVVNLPFGGAKGGVACDPRQLNLAELEDLTRRYTTEIAILLGPDKDIPAPDMGTNGQTMAWIMDTYSMLKGTTVPAVVTGKPIAIGGSEGRIEATGRGVVTIARETLLSRGNQLPDSTVAVQGFGNVGAAAAKLFYRSGCKIQAVSDVQGAIFNQNGLDILNLEDWVKKTGTVVGFPESEPLAPEELLYLPVDLLIPAALQNQLTGENAHKVKARYIIEGANGPTTPEADKILNDKGVVVVPDVLANAGGVTVSYFEWVQGLQSFFWSESEVNAKLEQIMVRAFGQVNAAAKKHNCDFRTAAYIVGVGRVAEAITALGIFP</sequence>
<evidence type="ECO:0000313" key="9">
    <source>
        <dbReference type="EMBL" id="MBB6051054.1"/>
    </source>
</evidence>
<dbReference type="Pfam" id="PF02812">
    <property type="entry name" value="ELFV_dehydrog_N"/>
    <property type="match status" value="1"/>
</dbReference>
<dbReference type="RefSeq" id="WP_184197147.1">
    <property type="nucleotide sequence ID" value="NZ_JACHGW010000002.1"/>
</dbReference>
<feature type="active site" description="Proton donor" evidence="4">
    <location>
        <position position="106"/>
    </location>
</feature>
<dbReference type="SUPFAM" id="SSF51735">
    <property type="entry name" value="NAD(P)-binding Rossmann-fold domains"/>
    <property type="match status" value="1"/>
</dbReference>
<dbReference type="Gene3D" id="3.40.50.10860">
    <property type="entry name" value="Leucine Dehydrogenase, chain A, domain 1"/>
    <property type="match status" value="1"/>
</dbReference>
<gene>
    <name evidence="9" type="ORF">HNQ39_002845</name>
</gene>
<evidence type="ECO:0000256" key="6">
    <source>
        <dbReference type="PIRSR" id="PIRSR000185-3"/>
    </source>
</evidence>
<dbReference type="FunFam" id="3.40.50.10860:FF:000003">
    <property type="entry name" value="Glutamate dehydrogenase"/>
    <property type="match status" value="1"/>
</dbReference>
<feature type="binding site" evidence="5">
    <location>
        <position position="94"/>
    </location>
    <ligand>
        <name>substrate</name>
    </ligand>
</feature>
<keyword evidence="5" id="KW-0520">NAD</keyword>
<feature type="binding site" evidence="5">
    <location>
        <position position="190"/>
    </location>
    <ligand>
        <name>NAD(+)</name>
        <dbReference type="ChEBI" id="CHEBI:57540"/>
    </ligand>
</feature>
<dbReference type="PANTHER" id="PTHR11606:SF13">
    <property type="entry name" value="GLUTAMATE DEHYDROGENASE 1, MITOCHONDRIAL"/>
    <property type="match status" value="1"/>
</dbReference>
<evidence type="ECO:0000256" key="3">
    <source>
        <dbReference type="PIRNR" id="PIRNR000185"/>
    </source>
</evidence>
<dbReference type="InterPro" id="IPR033922">
    <property type="entry name" value="NAD_bind_Glu_DH"/>
</dbReference>
<organism evidence="9 10">
    <name type="scientific">Armatimonas rosea</name>
    <dbReference type="NCBI Taxonomy" id="685828"/>
    <lineage>
        <taxon>Bacteria</taxon>
        <taxon>Bacillati</taxon>
        <taxon>Armatimonadota</taxon>
        <taxon>Armatimonadia</taxon>
        <taxon>Armatimonadales</taxon>
        <taxon>Armatimonadaceae</taxon>
        <taxon>Armatimonas</taxon>
    </lineage>
</organism>
<evidence type="ECO:0000256" key="4">
    <source>
        <dbReference type="PIRSR" id="PIRSR000185-1"/>
    </source>
</evidence>
<name>A0A7W9SRW3_ARMRO</name>
<dbReference type="PANTHER" id="PTHR11606">
    <property type="entry name" value="GLUTAMATE DEHYDROGENASE"/>
    <property type="match status" value="1"/>
</dbReference>
<dbReference type="InterPro" id="IPR046346">
    <property type="entry name" value="Aminoacid_DH-like_N_sf"/>
</dbReference>
<dbReference type="GO" id="GO:0000166">
    <property type="term" value="F:nucleotide binding"/>
    <property type="evidence" value="ECO:0007669"/>
    <property type="project" value="UniProtKB-KW"/>
</dbReference>
<feature type="domain" description="Glutamate/phenylalanine/leucine/valine/L-tryptophan dehydrogenase C-terminal" evidence="8">
    <location>
        <begin position="183"/>
        <end position="413"/>
    </location>
</feature>
<proteinExistence type="inferred from homology"/>
<dbReference type="GO" id="GO:0004352">
    <property type="term" value="F:glutamate dehydrogenase (NAD+) activity"/>
    <property type="evidence" value="ECO:0007669"/>
    <property type="project" value="TreeGrafter"/>
</dbReference>
<dbReference type="CDD" id="cd01076">
    <property type="entry name" value="NAD_bind_1_Glu_DH"/>
    <property type="match status" value="1"/>
</dbReference>
<dbReference type="InterPro" id="IPR036291">
    <property type="entry name" value="NAD(P)-bd_dom_sf"/>
</dbReference>
<feature type="binding site" evidence="5">
    <location>
        <position position="70"/>
    </location>
    <ligand>
        <name>substrate</name>
    </ligand>
</feature>
<accession>A0A7W9SRW3</accession>
<comment type="similarity">
    <text evidence="1 3 7">Belongs to the Glu/Leu/Phe/Val dehydrogenases family.</text>
</comment>
<evidence type="ECO:0000259" key="8">
    <source>
        <dbReference type="SMART" id="SM00839"/>
    </source>
</evidence>
<keyword evidence="10" id="KW-1185">Reference proteome</keyword>
<dbReference type="InterPro" id="IPR006096">
    <property type="entry name" value="Glu/Leu/Phe/Val/Trp_DH_C"/>
</dbReference>
<dbReference type="GO" id="GO:0006538">
    <property type="term" value="P:L-glutamate catabolic process"/>
    <property type="evidence" value="ECO:0007669"/>
    <property type="project" value="TreeGrafter"/>
</dbReference>
<dbReference type="EMBL" id="JACHGW010000002">
    <property type="protein sequence ID" value="MBB6051054.1"/>
    <property type="molecule type" value="Genomic_DNA"/>
</dbReference>
<evidence type="ECO:0000256" key="5">
    <source>
        <dbReference type="PIRSR" id="PIRSR000185-2"/>
    </source>
</evidence>
<dbReference type="Proteomes" id="UP000520814">
    <property type="component" value="Unassembled WGS sequence"/>
</dbReference>
<comment type="caution">
    <text evidence="9">The sequence shown here is derived from an EMBL/GenBank/DDBJ whole genome shotgun (WGS) entry which is preliminary data.</text>
</comment>
<evidence type="ECO:0000313" key="10">
    <source>
        <dbReference type="Proteomes" id="UP000520814"/>
    </source>
</evidence>
<dbReference type="Gene3D" id="3.40.50.720">
    <property type="entry name" value="NAD(P)-binding Rossmann-like Domain"/>
    <property type="match status" value="1"/>
</dbReference>
<feature type="binding site" evidence="5">
    <location>
        <position position="349"/>
    </location>
    <ligand>
        <name>substrate</name>
    </ligand>
</feature>
<dbReference type="InterPro" id="IPR006095">
    <property type="entry name" value="Glu/Leu/Phe/Val/Trp_DH"/>
</dbReference>
<dbReference type="InterPro" id="IPR006097">
    <property type="entry name" value="Glu/Leu/Phe/Val/Trp_DH_dimer"/>
</dbReference>
<dbReference type="SMART" id="SM00839">
    <property type="entry name" value="ELFV_dehydrog"/>
    <property type="match status" value="1"/>
</dbReference>
<dbReference type="PIRSF" id="PIRSF000185">
    <property type="entry name" value="Glu_DH"/>
    <property type="match status" value="1"/>
</dbReference>
<keyword evidence="2 3" id="KW-0560">Oxidoreductase</keyword>
<dbReference type="PRINTS" id="PR00082">
    <property type="entry name" value="GLFDHDRGNASE"/>
</dbReference>
<dbReference type="InterPro" id="IPR033524">
    <property type="entry name" value="Glu/Leu/Phe/Val_DH_AS"/>
</dbReference>
<evidence type="ECO:0000256" key="7">
    <source>
        <dbReference type="RuleBase" id="RU004417"/>
    </source>
</evidence>
<feature type="site" description="Important for catalysis" evidence="6">
    <location>
        <position position="146"/>
    </location>
</feature>
<evidence type="ECO:0000256" key="2">
    <source>
        <dbReference type="ARBA" id="ARBA00023002"/>
    </source>
</evidence>
<dbReference type="AlphaFoldDB" id="A0A7W9SRW3"/>
<protein>
    <recommendedName>
        <fullName evidence="3">Glutamate dehydrogenase</fullName>
    </recommendedName>
</protein>
<evidence type="ECO:0000256" key="1">
    <source>
        <dbReference type="ARBA" id="ARBA00006382"/>
    </source>
</evidence>
<dbReference type="InterPro" id="IPR014362">
    <property type="entry name" value="Glu_DH"/>
</dbReference>
<dbReference type="Pfam" id="PF00208">
    <property type="entry name" value="ELFV_dehydrog"/>
    <property type="match status" value="1"/>
</dbReference>
<reference evidence="9 10" key="1">
    <citation type="submission" date="2020-08" db="EMBL/GenBank/DDBJ databases">
        <title>Genomic Encyclopedia of Type Strains, Phase IV (KMG-IV): sequencing the most valuable type-strain genomes for metagenomic binning, comparative biology and taxonomic classification.</title>
        <authorList>
            <person name="Goeker M."/>
        </authorList>
    </citation>
    <scope>NUCLEOTIDE SEQUENCE [LARGE SCALE GENOMIC DNA]</scope>
    <source>
        <strain evidence="9 10">DSM 23562</strain>
    </source>
</reference>